<protein>
    <submittedName>
        <fullName evidence="2">Uncharacterized protein</fullName>
    </submittedName>
</protein>
<dbReference type="PANTHER" id="PTHR37258:SF1">
    <property type="entry name" value="FANTOM PROTEIN"/>
    <property type="match status" value="1"/>
</dbReference>
<feature type="region of interest" description="Disordered" evidence="1">
    <location>
        <begin position="50"/>
        <end position="107"/>
    </location>
</feature>
<feature type="compositionally biased region" description="Basic and acidic residues" evidence="1">
    <location>
        <begin position="141"/>
        <end position="152"/>
    </location>
</feature>
<evidence type="ECO:0000313" key="2">
    <source>
        <dbReference type="EMBL" id="KAG8089320.1"/>
    </source>
</evidence>
<name>A0A8J6BQ05_ZIZPA</name>
<dbReference type="AlphaFoldDB" id="A0A8J6BQ05"/>
<feature type="region of interest" description="Disordered" evidence="1">
    <location>
        <begin position="280"/>
        <end position="299"/>
    </location>
</feature>
<comment type="caution">
    <text evidence="2">The sequence shown here is derived from an EMBL/GenBank/DDBJ whole genome shotgun (WGS) entry which is preliminary data.</text>
</comment>
<feature type="compositionally biased region" description="Pro residues" evidence="1">
    <location>
        <begin position="121"/>
        <end position="130"/>
    </location>
</feature>
<keyword evidence="3" id="KW-1185">Reference proteome</keyword>
<gene>
    <name evidence="2" type="ORF">GUJ93_ZPchr0011g27439</name>
</gene>
<dbReference type="OrthoDB" id="684590at2759"/>
<feature type="compositionally biased region" description="Polar residues" evidence="1">
    <location>
        <begin position="85"/>
        <end position="98"/>
    </location>
</feature>
<feature type="compositionally biased region" description="Basic and acidic residues" evidence="1">
    <location>
        <begin position="235"/>
        <end position="256"/>
    </location>
</feature>
<evidence type="ECO:0000256" key="1">
    <source>
        <dbReference type="SAM" id="MobiDB-lite"/>
    </source>
</evidence>
<organism evidence="2 3">
    <name type="scientific">Zizania palustris</name>
    <name type="common">Northern wild rice</name>
    <dbReference type="NCBI Taxonomy" id="103762"/>
    <lineage>
        <taxon>Eukaryota</taxon>
        <taxon>Viridiplantae</taxon>
        <taxon>Streptophyta</taxon>
        <taxon>Embryophyta</taxon>
        <taxon>Tracheophyta</taxon>
        <taxon>Spermatophyta</taxon>
        <taxon>Magnoliopsida</taxon>
        <taxon>Liliopsida</taxon>
        <taxon>Poales</taxon>
        <taxon>Poaceae</taxon>
        <taxon>BOP clade</taxon>
        <taxon>Oryzoideae</taxon>
        <taxon>Oryzeae</taxon>
        <taxon>Zizaniinae</taxon>
        <taxon>Zizania</taxon>
    </lineage>
</organism>
<evidence type="ECO:0000313" key="3">
    <source>
        <dbReference type="Proteomes" id="UP000729402"/>
    </source>
</evidence>
<accession>A0A8J6BQ05</accession>
<reference evidence="2" key="1">
    <citation type="journal article" date="2021" name="bioRxiv">
        <title>Whole Genome Assembly and Annotation of Northern Wild Rice, Zizania palustris L., Supports a Whole Genome Duplication in the Zizania Genus.</title>
        <authorList>
            <person name="Haas M."/>
            <person name="Kono T."/>
            <person name="Macchietto M."/>
            <person name="Millas R."/>
            <person name="McGilp L."/>
            <person name="Shao M."/>
            <person name="Duquette J."/>
            <person name="Hirsch C.N."/>
            <person name="Kimball J."/>
        </authorList>
    </citation>
    <scope>NUCLEOTIDE SEQUENCE</scope>
    <source>
        <tissue evidence="2">Fresh leaf tissue</tissue>
    </source>
</reference>
<reference evidence="2" key="2">
    <citation type="submission" date="2021-02" db="EMBL/GenBank/DDBJ databases">
        <authorList>
            <person name="Kimball J.A."/>
            <person name="Haas M.W."/>
            <person name="Macchietto M."/>
            <person name="Kono T."/>
            <person name="Duquette J."/>
            <person name="Shao M."/>
        </authorList>
    </citation>
    <scope>NUCLEOTIDE SEQUENCE</scope>
    <source>
        <tissue evidence="2">Fresh leaf tissue</tissue>
    </source>
</reference>
<dbReference type="Proteomes" id="UP000729402">
    <property type="component" value="Unassembled WGS sequence"/>
</dbReference>
<feature type="region of interest" description="Disordered" evidence="1">
    <location>
        <begin position="235"/>
        <end position="267"/>
    </location>
</feature>
<feature type="compositionally biased region" description="Basic and acidic residues" evidence="1">
    <location>
        <begin position="160"/>
        <end position="169"/>
    </location>
</feature>
<feature type="compositionally biased region" description="Pro residues" evidence="1">
    <location>
        <begin position="54"/>
        <end position="69"/>
    </location>
</feature>
<proteinExistence type="predicted"/>
<dbReference type="PANTHER" id="PTHR37258">
    <property type="entry name" value="FANTOM PROTEIN"/>
    <property type="match status" value="1"/>
</dbReference>
<sequence length="299" mass="33593">MPCCNAMLSAAMAAAAAASHTPRWLQRLHTNNNLSFPSNLQIDDIIHGQRERLPLPPPSSNSMEPPPSPEANQSNIKQRRRQQKPHQGNISSLLNPSGSKLPPPQPQLPIIIADLFATPSSAPPANPPPIKALRKQSHPHRILDKSPRPIKENKHKAKAKVKESSRTEHTTNANERCTRNDVTIIDTSTNGWKAEKLLVHRGSNWKVYDKKASVVSKPMDPTKVKRRSGLVLKMRRDMEKEKEKDMEKEKEKEKESTSLGNIHASSRDVMKELDIPIRCLKRSKCSKPQQEDPSTIILH</sequence>
<feature type="region of interest" description="Disordered" evidence="1">
    <location>
        <begin position="119"/>
        <end position="173"/>
    </location>
</feature>
<dbReference type="EMBL" id="JAAALK010000081">
    <property type="protein sequence ID" value="KAG8089320.1"/>
    <property type="molecule type" value="Genomic_DNA"/>
</dbReference>